<protein>
    <submittedName>
        <fullName evidence="1">Uncharacterized protein</fullName>
    </submittedName>
</protein>
<proteinExistence type="predicted"/>
<keyword evidence="2" id="KW-1185">Reference proteome</keyword>
<dbReference type="EnsemblBacteria" id="AAM02447">
    <property type="protein sequence ID" value="AAM02447"/>
    <property type="gene ID" value="MK1234"/>
</dbReference>
<dbReference type="OrthoDB" id="372831at2157"/>
<gene>
    <name evidence="1" type="ordered locus">MK1234</name>
</gene>
<dbReference type="STRING" id="190192.MK1234"/>
<dbReference type="PaxDb" id="190192-MK1234"/>
<dbReference type="InParanoid" id="Q8TW04"/>
<organism evidence="1 2">
    <name type="scientific">Methanopyrus kandleri (strain AV19 / DSM 6324 / JCM 9639 / NBRC 100938)</name>
    <dbReference type="NCBI Taxonomy" id="190192"/>
    <lineage>
        <taxon>Archaea</taxon>
        <taxon>Methanobacteriati</taxon>
        <taxon>Methanobacteriota</taxon>
        <taxon>Methanomada group</taxon>
        <taxon>Methanopyri</taxon>
        <taxon>Methanopyrales</taxon>
        <taxon>Methanopyraceae</taxon>
        <taxon>Methanopyrus</taxon>
    </lineage>
</organism>
<dbReference type="RefSeq" id="WP_011019602.1">
    <property type="nucleotide sequence ID" value="NC_003551.1"/>
</dbReference>
<dbReference type="SUPFAM" id="SSF52402">
    <property type="entry name" value="Adenine nucleotide alpha hydrolases-like"/>
    <property type="match status" value="1"/>
</dbReference>
<dbReference type="KEGG" id="mka:MK1234"/>
<accession>Q8TW04</accession>
<dbReference type="EMBL" id="AE009439">
    <property type="protein sequence ID" value="AAM02447.1"/>
    <property type="molecule type" value="Genomic_DNA"/>
</dbReference>
<reference evidence="1 2" key="1">
    <citation type="journal article" date="2002" name="Proc. Natl. Acad. Sci. U.S.A.">
        <title>The complete genome of hyperthermophile Methanopyrus kandleri AV19 and monophyly of archaeal methanogens.</title>
        <authorList>
            <person name="Slesarev A.I."/>
            <person name="Mezhevaya K.V."/>
            <person name="Makarova K.S."/>
            <person name="Polushin N.N."/>
            <person name="Shcherbinina O.V."/>
            <person name="Shakhova V.V."/>
            <person name="Belova G.I."/>
            <person name="Aravind L."/>
            <person name="Natale D.A."/>
            <person name="Rogozin I.B."/>
            <person name="Tatusov R.L."/>
            <person name="Wolf Y.I."/>
            <person name="Stetter K.O."/>
            <person name="Malykh A.G."/>
            <person name="Koonin E.V."/>
            <person name="Kozyavkin S.A."/>
        </authorList>
    </citation>
    <scope>NUCLEOTIDE SEQUENCE [LARGE SCALE GENOMIC DNA]</scope>
    <source>
        <strain evidence="2">AV19 / DSM 6324 / JCM 9639 / NBRC 100938</strain>
    </source>
</reference>
<dbReference type="HOGENOM" id="CLU_805642_0_0_2"/>
<evidence type="ECO:0000313" key="1">
    <source>
        <dbReference type="EMBL" id="AAM02447.1"/>
    </source>
</evidence>
<dbReference type="GeneID" id="1477829"/>
<dbReference type="AlphaFoldDB" id="Q8TW04"/>
<name>Q8TW04_METKA</name>
<evidence type="ECO:0000313" key="2">
    <source>
        <dbReference type="Proteomes" id="UP000001826"/>
    </source>
</evidence>
<dbReference type="Proteomes" id="UP000001826">
    <property type="component" value="Chromosome"/>
</dbReference>
<sequence>MPEIEVYEIEPERKLLELLREAPSVTEAPAWDAVYPYHRHEEGLFREVVRAVREVLYETEAARVCVGLEGMDSTLCAAAAARACEEYGVELVCYTVGFYPGMPRELVHARAYLVASELDSRYETPVYLYHLDVPPPVESKRELCRLCGRLRFEVAAQAFPGSVILGGANFGEAPHRARLDAITHHGQAIEYRPLLELGFDKGHVVAALREVNFHFPRLEWWKNESGCGVRDYLRDPDPEGVLEAAEANDTFHRILLEEGAWCGHHYDTAVVLYDGERVYPVLIPLPWGWGRDAQRAAEAAFDELADRWEVGNPEEVQEVDDPPLESILKRARQLGTVQPSTSPR</sequence>